<reference evidence="1 2" key="1">
    <citation type="submission" date="2015-10" db="EMBL/GenBank/DDBJ databases">
        <title>Genome analyses suggest a sexual origin of heterokaryosis in a supposedly ancient asexual fungus.</title>
        <authorList>
            <person name="Ropars J."/>
            <person name="Sedzielewska K."/>
            <person name="Noel J."/>
            <person name="Charron P."/>
            <person name="Farinelli L."/>
            <person name="Marton T."/>
            <person name="Kruger M."/>
            <person name="Pelin A."/>
            <person name="Brachmann A."/>
            <person name="Corradi N."/>
        </authorList>
    </citation>
    <scope>NUCLEOTIDE SEQUENCE [LARGE SCALE GENOMIC DNA]</scope>
    <source>
        <strain evidence="1 2">A4</strain>
    </source>
</reference>
<dbReference type="PROSITE" id="PS51257">
    <property type="entry name" value="PROKAR_LIPOPROTEIN"/>
    <property type="match status" value="1"/>
</dbReference>
<comment type="caution">
    <text evidence="1">The sequence shown here is derived from an EMBL/GenBank/DDBJ whole genome shotgun (WGS) entry which is preliminary data.</text>
</comment>
<gene>
    <name evidence="1" type="ORF">RhiirA4_480715</name>
</gene>
<dbReference type="Proteomes" id="UP000234323">
    <property type="component" value="Unassembled WGS sequence"/>
</dbReference>
<keyword evidence="2" id="KW-1185">Reference proteome</keyword>
<organism evidence="1 2">
    <name type="scientific">Rhizophagus irregularis</name>
    <dbReference type="NCBI Taxonomy" id="588596"/>
    <lineage>
        <taxon>Eukaryota</taxon>
        <taxon>Fungi</taxon>
        <taxon>Fungi incertae sedis</taxon>
        <taxon>Mucoromycota</taxon>
        <taxon>Glomeromycotina</taxon>
        <taxon>Glomeromycetes</taxon>
        <taxon>Glomerales</taxon>
        <taxon>Glomeraceae</taxon>
        <taxon>Rhizophagus</taxon>
    </lineage>
</organism>
<dbReference type="AlphaFoldDB" id="A0A2I1HIB6"/>
<protein>
    <submittedName>
        <fullName evidence="1">Uncharacterized protein</fullName>
    </submittedName>
</protein>
<sequence>MKYGLPWFNHFLGFMSCLTVLLNVNFYSGHATLVGIYQGEDLGSVFSDVSLEFSVNFYSGRATLVGKYQGEDLGSVFSDVSLEFSFNSINKLNENEGYYATFA</sequence>
<accession>A0A2I1HIB6</accession>
<dbReference type="EMBL" id="LLXI01003105">
    <property type="protein sequence ID" value="PKY58633.1"/>
    <property type="molecule type" value="Genomic_DNA"/>
</dbReference>
<evidence type="ECO:0000313" key="2">
    <source>
        <dbReference type="Proteomes" id="UP000234323"/>
    </source>
</evidence>
<proteinExistence type="predicted"/>
<evidence type="ECO:0000313" key="1">
    <source>
        <dbReference type="EMBL" id="PKY58633.1"/>
    </source>
</evidence>
<name>A0A2I1HIB6_9GLOM</name>